<comment type="caution">
    <text evidence="9">The sequence shown here is derived from an EMBL/GenBank/DDBJ whole genome shotgun (WGS) entry which is preliminary data.</text>
</comment>
<reference evidence="9" key="1">
    <citation type="submission" date="2019-08" db="EMBL/GenBank/DDBJ databases">
        <authorList>
            <person name="Kucharzyk K."/>
            <person name="Murdoch R.W."/>
            <person name="Higgins S."/>
            <person name="Loffler F."/>
        </authorList>
    </citation>
    <scope>NUCLEOTIDE SEQUENCE</scope>
</reference>
<keyword evidence="5" id="KW-0573">Peptidoglycan synthesis</keyword>
<feature type="transmembrane region" description="Helical" evidence="8">
    <location>
        <begin position="135"/>
        <end position="154"/>
    </location>
</feature>
<dbReference type="InterPro" id="IPR024923">
    <property type="entry name" value="PG_synth_SpoVB"/>
</dbReference>
<dbReference type="EMBL" id="VSSQ01014274">
    <property type="protein sequence ID" value="MPM53300.1"/>
    <property type="molecule type" value="Genomic_DNA"/>
</dbReference>
<gene>
    <name evidence="9" type="primary">spoVB_15</name>
    <name evidence="9" type="ORF">SDC9_100067</name>
</gene>
<dbReference type="InterPro" id="IPR050833">
    <property type="entry name" value="Poly_Biosynth_Transport"/>
</dbReference>
<evidence type="ECO:0000256" key="1">
    <source>
        <dbReference type="ARBA" id="ARBA00004651"/>
    </source>
</evidence>
<keyword evidence="6 8" id="KW-1133">Transmembrane helix</keyword>
<proteinExistence type="predicted"/>
<dbReference type="PANTHER" id="PTHR30250">
    <property type="entry name" value="PST FAMILY PREDICTED COLANIC ACID TRANSPORTER"/>
    <property type="match status" value="1"/>
</dbReference>
<dbReference type="InterPro" id="IPR004268">
    <property type="entry name" value="MurJ"/>
</dbReference>
<protein>
    <submittedName>
        <fullName evidence="9">Stage V sporulation protein B</fullName>
    </submittedName>
</protein>
<keyword evidence="4" id="KW-0133">Cell shape</keyword>
<dbReference type="GO" id="GO:0008360">
    <property type="term" value="P:regulation of cell shape"/>
    <property type="evidence" value="ECO:0007669"/>
    <property type="project" value="UniProtKB-KW"/>
</dbReference>
<sequence length="379" mass="40445">MIPRAVSDAMEQLVRVVMILTLALLLLGRGVEAAATGAALGVTLGSLAAFIYLLMLYLRKQQRPVEVIGNAGVRVESNWEVLKRIVLLAVPVTLGSLIWPLMQFVDALLISSRLQTAGFAVEEATALFGRYSGQAGPLVNMPSILTVAVAASLIPSITEAMSQNDGETMRSRANLALKVSTLIALPAALGLSLLSQPVATILYGNANSAGILAVYSWVILFLLLYQTSASILQGIDRIQIPVFSMLIGIGIKTVLTYVLCGLPQVNIFGAAIATSLGFVVAVAYNLYRVYEYTQMKIDMRGLVISPVISTTLMGVVVYVAYHGMASRISMLLATAMSVLLGVLVYGVVLLVSGGLRKDELQAIPKLGPLLLKLVGRWIQ</sequence>
<evidence type="ECO:0000256" key="8">
    <source>
        <dbReference type="SAM" id="Phobius"/>
    </source>
</evidence>
<dbReference type="GO" id="GO:0009252">
    <property type="term" value="P:peptidoglycan biosynthetic process"/>
    <property type="evidence" value="ECO:0007669"/>
    <property type="project" value="UniProtKB-KW"/>
</dbReference>
<feature type="transmembrane region" description="Helical" evidence="8">
    <location>
        <begin position="265"/>
        <end position="287"/>
    </location>
</feature>
<evidence type="ECO:0000256" key="7">
    <source>
        <dbReference type="ARBA" id="ARBA00023136"/>
    </source>
</evidence>
<organism evidence="9">
    <name type="scientific">bioreactor metagenome</name>
    <dbReference type="NCBI Taxonomy" id="1076179"/>
    <lineage>
        <taxon>unclassified sequences</taxon>
        <taxon>metagenomes</taxon>
        <taxon>ecological metagenomes</taxon>
    </lineage>
</organism>
<evidence type="ECO:0000256" key="4">
    <source>
        <dbReference type="ARBA" id="ARBA00022960"/>
    </source>
</evidence>
<dbReference type="AlphaFoldDB" id="A0A645AJJ4"/>
<feature type="transmembrane region" description="Helical" evidence="8">
    <location>
        <begin position="299"/>
        <end position="321"/>
    </location>
</feature>
<accession>A0A645AJJ4</accession>
<dbReference type="PANTHER" id="PTHR30250:SF21">
    <property type="entry name" value="LIPID II FLIPPASE MURJ"/>
    <property type="match status" value="1"/>
</dbReference>
<keyword evidence="7 8" id="KW-0472">Membrane</keyword>
<dbReference type="GO" id="GO:0005886">
    <property type="term" value="C:plasma membrane"/>
    <property type="evidence" value="ECO:0007669"/>
    <property type="project" value="UniProtKB-SubCell"/>
</dbReference>
<feature type="transmembrane region" description="Helical" evidence="8">
    <location>
        <begin position="175"/>
        <end position="194"/>
    </location>
</feature>
<feature type="transmembrane region" description="Helical" evidence="8">
    <location>
        <begin position="37"/>
        <end position="58"/>
    </location>
</feature>
<feature type="transmembrane region" description="Helical" evidence="8">
    <location>
        <begin position="206"/>
        <end position="226"/>
    </location>
</feature>
<comment type="subcellular location">
    <subcellularLocation>
        <location evidence="1">Cell membrane</location>
        <topology evidence="1">Multi-pass membrane protein</topology>
    </subcellularLocation>
</comment>
<feature type="transmembrane region" description="Helical" evidence="8">
    <location>
        <begin position="238"/>
        <end position="259"/>
    </location>
</feature>
<evidence type="ECO:0000256" key="2">
    <source>
        <dbReference type="ARBA" id="ARBA00022475"/>
    </source>
</evidence>
<dbReference type="Pfam" id="PF03023">
    <property type="entry name" value="MurJ"/>
    <property type="match status" value="1"/>
</dbReference>
<keyword evidence="3 8" id="KW-0812">Transmembrane</keyword>
<evidence type="ECO:0000256" key="5">
    <source>
        <dbReference type="ARBA" id="ARBA00022984"/>
    </source>
</evidence>
<evidence type="ECO:0000256" key="6">
    <source>
        <dbReference type="ARBA" id="ARBA00022989"/>
    </source>
</evidence>
<dbReference type="CDD" id="cd13124">
    <property type="entry name" value="MATE_SpoVB_like"/>
    <property type="match status" value="1"/>
</dbReference>
<feature type="transmembrane region" description="Helical" evidence="8">
    <location>
        <begin position="85"/>
        <end position="105"/>
    </location>
</feature>
<feature type="transmembrane region" description="Helical" evidence="8">
    <location>
        <begin position="12"/>
        <end position="31"/>
    </location>
</feature>
<name>A0A645AJJ4_9ZZZZ</name>
<feature type="transmembrane region" description="Helical" evidence="8">
    <location>
        <begin position="327"/>
        <end position="351"/>
    </location>
</feature>
<keyword evidence="2" id="KW-1003">Cell membrane</keyword>
<evidence type="ECO:0000313" key="9">
    <source>
        <dbReference type="EMBL" id="MPM53300.1"/>
    </source>
</evidence>
<evidence type="ECO:0000256" key="3">
    <source>
        <dbReference type="ARBA" id="ARBA00022692"/>
    </source>
</evidence>